<dbReference type="InterPro" id="IPR011989">
    <property type="entry name" value="ARM-like"/>
</dbReference>
<protein>
    <submittedName>
        <fullName evidence="3">4Fe4S-binding leucine-rich repeat protein</fullName>
    </submittedName>
</protein>
<dbReference type="SUPFAM" id="SSF48371">
    <property type="entry name" value="ARM repeat"/>
    <property type="match status" value="1"/>
</dbReference>
<organism evidence="3 4">
    <name type="scientific">Uliginosibacterium sediminicola</name>
    <dbReference type="NCBI Taxonomy" id="2024550"/>
    <lineage>
        <taxon>Bacteria</taxon>
        <taxon>Pseudomonadati</taxon>
        <taxon>Pseudomonadota</taxon>
        <taxon>Betaproteobacteria</taxon>
        <taxon>Rhodocyclales</taxon>
        <taxon>Zoogloeaceae</taxon>
        <taxon>Uliginosibacterium</taxon>
    </lineage>
</organism>
<dbReference type="RefSeq" id="WP_345920845.1">
    <property type="nucleotide sequence ID" value="NZ_JBDIVE010000010.1"/>
</dbReference>
<dbReference type="InterPro" id="IPR004830">
    <property type="entry name" value="LRR_variant"/>
</dbReference>
<reference evidence="3 4" key="1">
    <citation type="journal article" date="2018" name="Int. J. Syst. Evol. Microbiol.">
        <title>Uliginosibacterium sediminicola sp. nov., isolated from freshwater sediment.</title>
        <authorList>
            <person name="Hwang W.M."/>
            <person name="Kim S.M."/>
            <person name="Kang K."/>
            <person name="Ahn T.Y."/>
        </authorList>
    </citation>
    <scope>NUCLEOTIDE SEQUENCE [LARGE SCALE GENOMIC DNA]</scope>
    <source>
        <strain evidence="3 4">M1-21</strain>
    </source>
</reference>
<gene>
    <name evidence="3" type="ORF">ABDB84_16420</name>
</gene>
<feature type="compositionally biased region" description="Polar residues" evidence="1">
    <location>
        <begin position="249"/>
        <end position="258"/>
    </location>
</feature>
<dbReference type="InterPro" id="IPR016024">
    <property type="entry name" value="ARM-type_fold"/>
</dbReference>
<dbReference type="Proteomes" id="UP001410394">
    <property type="component" value="Unassembled WGS sequence"/>
</dbReference>
<name>A0ABU9Z1W5_9RHOO</name>
<proteinExistence type="predicted"/>
<evidence type="ECO:0000259" key="2">
    <source>
        <dbReference type="Pfam" id="PF05484"/>
    </source>
</evidence>
<feature type="region of interest" description="Disordered" evidence="1">
    <location>
        <begin position="249"/>
        <end position="278"/>
    </location>
</feature>
<feature type="compositionally biased region" description="Basic and acidic residues" evidence="1">
    <location>
        <begin position="259"/>
        <end position="278"/>
    </location>
</feature>
<evidence type="ECO:0000313" key="3">
    <source>
        <dbReference type="EMBL" id="MEN3070069.1"/>
    </source>
</evidence>
<dbReference type="Gene3D" id="1.25.10.10">
    <property type="entry name" value="Leucine-rich Repeat Variant"/>
    <property type="match status" value="1"/>
</dbReference>
<evidence type="ECO:0000313" key="4">
    <source>
        <dbReference type="Proteomes" id="UP001410394"/>
    </source>
</evidence>
<keyword evidence="4" id="KW-1185">Reference proteome</keyword>
<comment type="caution">
    <text evidence="3">The sequence shown here is derived from an EMBL/GenBank/DDBJ whole genome shotgun (WGS) entry which is preliminary data.</text>
</comment>
<dbReference type="Pfam" id="PF05484">
    <property type="entry name" value="LRV_FeS"/>
    <property type="match status" value="1"/>
</dbReference>
<evidence type="ECO:0000256" key="1">
    <source>
        <dbReference type="SAM" id="MobiDB-lite"/>
    </source>
</evidence>
<feature type="domain" description="LRV FeS4 cluster" evidence="2">
    <location>
        <begin position="15"/>
        <end position="63"/>
    </location>
</feature>
<accession>A0ABU9Z1W5</accession>
<dbReference type="InterPro" id="IPR008665">
    <property type="entry name" value="LRV_FeS"/>
</dbReference>
<sequence>MMLGSASAEQDIPLVDWLGNDLDCESCPTRSETVRCELGHACVQDRYAKRVDRFFKWNPHLGNDYLSHDYFEVRAIACRHADVFRLQHLIHDEDETVRLSVAVRLPLAQTARLRNDPHREVRIRVAMRLEGSELLAMKDDEDYYVRKLVARRVPESMLSRVMHDKEWEVRMEVAKRLSMPLLLNMADDSEVAVRRLVAQRLPVALLPRMADDPSWEVRWELVQRADQALASQMAERDAEEEVRLAAQQRLEQLNSESHALQDSDAQTHQHAEQGVDHG</sequence>
<dbReference type="Pfam" id="PF01816">
    <property type="entry name" value="LRV"/>
    <property type="match status" value="1"/>
</dbReference>
<dbReference type="EMBL" id="JBDIVE010000010">
    <property type="protein sequence ID" value="MEN3070069.1"/>
    <property type="molecule type" value="Genomic_DNA"/>
</dbReference>